<evidence type="ECO:0000259" key="1">
    <source>
        <dbReference type="Pfam" id="PF06985"/>
    </source>
</evidence>
<dbReference type="Pfam" id="PF26639">
    <property type="entry name" value="Het-6_barrel"/>
    <property type="match status" value="1"/>
</dbReference>
<organism evidence="2 3">
    <name type="scientific">Hypocrea jecorina (strain ATCC 56765 / BCRC 32924 / NRRL 11460 / Rut C-30)</name>
    <name type="common">Trichoderma reesei</name>
    <dbReference type="NCBI Taxonomy" id="1344414"/>
    <lineage>
        <taxon>Eukaryota</taxon>
        <taxon>Fungi</taxon>
        <taxon>Dikarya</taxon>
        <taxon>Ascomycota</taxon>
        <taxon>Pezizomycotina</taxon>
        <taxon>Sordariomycetes</taxon>
        <taxon>Hypocreomycetidae</taxon>
        <taxon>Hypocreales</taxon>
        <taxon>Hypocreaceae</taxon>
        <taxon>Trichoderma</taxon>
    </lineage>
</organism>
<dbReference type="AlphaFoldDB" id="A0A024S259"/>
<feature type="domain" description="Heterokaryon incompatibility" evidence="1">
    <location>
        <begin position="98"/>
        <end position="275"/>
    </location>
</feature>
<dbReference type="Proteomes" id="UP000024376">
    <property type="component" value="Unassembled WGS sequence"/>
</dbReference>
<evidence type="ECO:0000313" key="2">
    <source>
        <dbReference type="EMBL" id="ETR99388.1"/>
    </source>
</evidence>
<dbReference type="OrthoDB" id="2157530at2759"/>
<protein>
    <submittedName>
        <fullName evidence="2">HET-domain-containing protein</fullName>
    </submittedName>
</protein>
<sequence length="702" mass="79119">MAAVPVLFRDSKGYVFISLWQVGSNVHIKIFGGYLSFYDLPRLATSRGIFSIRLLHLMPTRDVGNGDLLICRLVETEIPDVNPEEGGPTEPNPRSVKYQALSYTWGSPVYSHLLYVVGDDRLNDSNAHLIPKPSSSIIRITENLYAALRNLRKPDETLVLWVDAVCIDQENITERNSQVAHFPETYAGAQSVLVWLGPDDVLSHGRLCLDFFADLATLISDDPQSEDDNSHRSWRKRFKINQIVSAFLGGNGTHPRPIESLLERSWFKRSWIIQEVVLAKDVWVHYGTASIHWNAFESAFVELSDHDEGGFSEKHRTILRTMSRIRNANARGKRQAPLDTLVEFDSFECSNPRDRLYALYGVMQHWFPDSAGMQLLVDNIDYGLPLRDVFTDFAILMMGIGNDFPRDTNYNSTTHVLQLASAMRPARRENTLSQTIPSWVPDWRGTMYNKPLHHSPRNKDASWGIPNHQFKVLTLEDNRRALVTVGLIQDVVTAVIPLDIKRLLGAVQQAKHALNDFLCSVATSFDETAFSPCNSADTYMPTGQHIISAIAVTLVADWEHTPPNSYFAQDARYPQQFLEQLRSSRHHLPEILHKWPAYAELITITMRGRSLMLTESGYIGICDDNVRTGDFVGILSDTRLPFIIREKTFASSPVMKKTCSLPNGHGVFELLGDAYVHALMNGEAAELLGSQVKSSLRTLCIL</sequence>
<dbReference type="EMBL" id="KI911157">
    <property type="protein sequence ID" value="ETR99388.1"/>
    <property type="molecule type" value="Genomic_DNA"/>
</dbReference>
<dbReference type="KEGG" id="trr:M419DRAFT_86323"/>
<dbReference type="HOGENOM" id="CLU_004184_7_2_1"/>
<gene>
    <name evidence="2" type="ORF">M419DRAFT_86323</name>
</gene>
<proteinExistence type="predicted"/>
<name>A0A024S259_HYPJR</name>
<dbReference type="PANTHER" id="PTHR24148">
    <property type="entry name" value="ANKYRIN REPEAT DOMAIN-CONTAINING PROTEIN 39 HOMOLOG-RELATED"/>
    <property type="match status" value="1"/>
</dbReference>
<accession>A0A024S259</accession>
<evidence type="ECO:0000313" key="3">
    <source>
        <dbReference type="Proteomes" id="UP000024376"/>
    </source>
</evidence>
<dbReference type="Pfam" id="PF06985">
    <property type="entry name" value="HET"/>
    <property type="match status" value="1"/>
</dbReference>
<dbReference type="PANTHER" id="PTHR24148:SF64">
    <property type="entry name" value="HETEROKARYON INCOMPATIBILITY DOMAIN-CONTAINING PROTEIN"/>
    <property type="match status" value="1"/>
</dbReference>
<dbReference type="InterPro" id="IPR010730">
    <property type="entry name" value="HET"/>
</dbReference>
<reference evidence="3" key="1">
    <citation type="journal article" date="2013" name="Ind. Biotechnol.">
        <title>Comparative genomics analysis of Trichoderma reesei strains.</title>
        <authorList>
            <person name="Koike H."/>
            <person name="Aerts A."/>
            <person name="LaButti K."/>
            <person name="Grigoriev I.V."/>
            <person name="Baker S.E."/>
        </authorList>
    </citation>
    <scope>NUCLEOTIDE SEQUENCE [LARGE SCALE GENOMIC DNA]</scope>
    <source>
        <strain evidence="3">ATCC 56765 / BCRC 32924 / NRRL 11460 / Rut C-30</strain>
    </source>
</reference>
<dbReference type="InterPro" id="IPR052895">
    <property type="entry name" value="HetReg/Transcr_Mod"/>
</dbReference>